<keyword evidence="2" id="KW-1185">Reference proteome</keyword>
<protein>
    <submittedName>
        <fullName evidence="1">Uncharacterized protein</fullName>
    </submittedName>
</protein>
<gene>
    <name evidence="1" type="ORF">LVIROSA_LOCUS28844</name>
</gene>
<dbReference type="EMBL" id="CAKMRJ010005412">
    <property type="protein sequence ID" value="CAH1442883.1"/>
    <property type="molecule type" value="Genomic_DNA"/>
</dbReference>
<dbReference type="Proteomes" id="UP001157418">
    <property type="component" value="Unassembled WGS sequence"/>
</dbReference>
<evidence type="ECO:0000313" key="1">
    <source>
        <dbReference type="EMBL" id="CAH1442883.1"/>
    </source>
</evidence>
<dbReference type="AlphaFoldDB" id="A0AAU9NXW5"/>
<name>A0AAU9NXW5_9ASTR</name>
<accession>A0AAU9NXW5</accession>
<reference evidence="1 2" key="1">
    <citation type="submission" date="2022-01" db="EMBL/GenBank/DDBJ databases">
        <authorList>
            <person name="Xiong W."/>
            <person name="Schranz E."/>
        </authorList>
    </citation>
    <scope>NUCLEOTIDE SEQUENCE [LARGE SCALE GENOMIC DNA]</scope>
</reference>
<proteinExistence type="predicted"/>
<organism evidence="1 2">
    <name type="scientific">Lactuca virosa</name>
    <dbReference type="NCBI Taxonomy" id="75947"/>
    <lineage>
        <taxon>Eukaryota</taxon>
        <taxon>Viridiplantae</taxon>
        <taxon>Streptophyta</taxon>
        <taxon>Embryophyta</taxon>
        <taxon>Tracheophyta</taxon>
        <taxon>Spermatophyta</taxon>
        <taxon>Magnoliopsida</taxon>
        <taxon>eudicotyledons</taxon>
        <taxon>Gunneridae</taxon>
        <taxon>Pentapetalae</taxon>
        <taxon>asterids</taxon>
        <taxon>campanulids</taxon>
        <taxon>Asterales</taxon>
        <taxon>Asteraceae</taxon>
        <taxon>Cichorioideae</taxon>
        <taxon>Cichorieae</taxon>
        <taxon>Lactucinae</taxon>
        <taxon>Lactuca</taxon>
    </lineage>
</organism>
<comment type="caution">
    <text evidence="1">The sequence shown here is derived from an EMBL/GenBank/DDBJ whole genome shotgun (WGS) entry which is preliminary data.</text>
</comment>
<evidence type="ECO:0000313" key="2">
    <source>
        <dbReference type="Proteomes" id="UP001157418"/>
    </source>
</evidence>
<sequence>MHAYCTCAGVSRSLSHMVIVTTSGFINSFRKIFLVNSINPNLSLNQETLTFLSIHEPVIAAKKINNKDQLVRFLPKTGTTFPKSDFTPLSDFVFSLIDASTFSSLPLHRVFSHLSPP</sequence>